<gene>
    <name evidence="2" type="ORF">ALC53_05904</name>
</gene>
<feature type="transmembrane region" description="Helical" evidence="1">
    <location>
        <begin position="90"/>
        <end position="113"/>
    </location>
</feature>
<proteinExistence type="predicted"/>
<reference evidence="2 3" key="1">
    <citation type="submission" date="2015-09" db="EMBL/GenBank/DDBJ databases">
        <title>Atta colombica WGS genome.</title>
        <authorList>
            <person name="Nygaard S."/>
            <person name="Hu H."/>
            <person name="Boomsma J."/>
            <person name="Zhang G."/>
        </authorList>
    </citation>
    <scope>NUCLEOTIDE SEQUENCE [LARGE SCALE GENOMIC DNA]</scope>
    <source>
        <strain evidence="2">Treedump-2</strain>
        <tissue evidence="2">Whole body</tissue>
    </source>
</reference>
<keyword evidence="3" id="KW-1185">Reference proteome</keyword>
<organism evidence="2 3">
    <name type="scientific">Atta colombica</name>
    <dbReference type="NCBI Taxonomy" id="520822"/>
    <lineage>
        <taxon>Eukaryota</taxon>
        <taxon>Metazoa</taxon>
        <taxon>Ecdysozoa</taxon>
        <taxon>Arthropoda</taxon>
        <taxon>Hexapoda</taxon>
        <taxon>Insecta</taxon>
        <taxon>Pterygota</taxon>
        <taxon>Neoptera</taxon>
        <taxon>Endopterygota</taxon>
        <taxon>Hymenoptera</taxon>
        <taxon>Apocrita</taxon>
        <taxon>Aculeata</taxon>
        <taxon>Formicoidea</taxon>
        <taxon>Formicidae</taxon>
        <taxon>Myrmicinae</taxon>
        <taxon>Atta</taxon>
    </lineage>
</organism>
<keyword evidence="1" id="KW-0472">Membrane</keyword>
<evidence type="ECO:0000256" key="1">
    <source>
        <dbReference type="SAM" id="Phobius"/>
    </source>
</evidence>
<dbReference type="Proteomes" id="UP000078540">
    <property type="component" value="Unassembled WGS sequence"/>
</dbReference>
<sequence length="126" mass="14775">MTKIFAENRETILLFSKDSILFMKFNELGRSRTRKVFVYLKNVKITYKKHLHEVFESIHTSARPHNEDIKIERYASHFVCNTIKKFCIPLAIICIPVNIFLPVLRSVIFLGYLKEVSSKKSLPSQQ</sequence>
<name>A0A195BH73_9HYME</name>
<dbReference type="EMBL" id="KQ976488">
    <property type="protein sequence ID" value="KYM83504.1"/>
    <property type="molecule type" value="Genomic_DNA"/>
</dbReference>
<keyword evidence="1" id="KW-0812">Transmembrane</keyword>
<evidence type="ECO:0000313" key="2">
    <source>
        <dbReference type="EMBL" id="KYM83504.1"/>
    </source>
</evidence>
<accession>A0A195BH73</accession>
<keyword evidence="1" id="KW-1133">Transmembrane helix</keyword>
<dbReference type="AlphaFoldDB" id="A0A195BH73"/>
<protein>
    <submittedName>
        <fullName evidence="2">Uncharacterized protein</fullName>
    </submittedName>
</protein>
<evidence type="ECO:0000313" key="3">
    <source>
        <dbReference type="Proteomes" id="UP000078540"/>
    </source>
</evidence>